<reference evidence="3 4" key="1">
    <citation type="submission" date="2016-02" db="EMBL/GenBank/DDBJ databases">
        <title>Genome analysis of coral dinoflagellate symbionts highlights evolutionary adaptations to a symbiotic lifestyle.</title>
        <authorList>
            <person name="Aranda M."/>
            <person name="Li Y."/>
            <person name="Liew Y.J."/>
            <person name="Baumgarten S."/>
            <person name="Simakov O."/>
            <person name="Wilson M."/>
            <person name="Piel J."/>
            <person name="Ashoor H."/>
            <person name="Bougouffa S."/>
            <person name="Bajic V.B."/>
            <person name="Ryu T."/>
            <person name="Ravasi T."/>
            <person name="Bayer T."/>
            <person name="Micklem G."/>
            <person name="Kim H."/>
            <person name="Bhak J."/>
            <person name="Lajeunesse T.C."/>
            <person name="Voolstra C.R."/>
        </authorList>
    </citation>
    <scope>NUCLEOTIDE SEQUENCE [LARGE SCALE GENOMIC DNA]</scope>
    <source>
        <strain evidence="3 4">CCMP2467</strain>
    </source>
</reference>
<sequence length="762" mass="85535">MSVHASGVNYDYDRVIRVPLLLSCCPDARQKDGLRRVILPEGEPVGILRVLSKTKHLLSAVTELGMHGLIHVFFRRFVIQTAGEEIWKKILDKVISADREQVFLALTAHPDGLTFAALDTFCALVKQPLPVVLERFGGFFVQHVAEEGYLTFLKSLGGNLFQFLSNINILHHTIERDSKAAVFPLFSVKHLDGDPKSEHHVFLLTYGSMRPGLTPFLTGVLTKAAFLLFTCTVDIQDVTDSFPPEMGKDVLVQSSFRVTASRVSGFSTSETQPKRGDEFTSTRSFFDFHKMLSAMWRCDCTGGSQEGFNLTQLDRVPVQDMEPEVWAVIMEKQDKIDEILRAYDGIDAGVNVVPRMTGGDRMRLAAVLFRGIAAGSVSASWTEAARLQDMGEFWATNSVSFGDKFRESKDWFTNGQESIVAARRTHGEILFVSHCWSAPREWGMATAGKSPYGQAKAAELCLHAKQVADSFQSGDKDWKKVGFWIDKACIPQSDPGLMSWCVNLLEEFIALSDGMVVLASWNYFNRLWCVYEWVCGLLIHDVMEIEILADPFVRDSTVDLYLECIRNFSIARCECAVESDRQILIDKVNTYYKSVEDFERFFQFTVIACFIRCMARRHELQAAMSVCVDDFFEEEILPLMEKERETAGNHLGLTYAKGLQELAEDAKQSKLQLGAWVNEIAMIGRGVLERKNNRNLSYTRPKRVSRRVPPPAPAGSASVADVASTNRGFSPHTPSKLATERASKIESVREWMRAGERAGGRE</sequence>
<dbReference type="Proteomes" id="UP000186817">
    <property type="component" value="Unassembled WGS sequence"/>
</dbReference>
<proteinExistence type="predicted"/>
<organism evidence="3 4">
    <name type="scientific">Symbiodinium microadriaticum</name>
    <name type="common">Dinoflagellate</name>
    <name type="synonym">Zooxanthella microadriatica</name>
    <dbReference type="NCBI Taxonomy" id="2951"/>
    <lineage>
        <taxon>Eukaryota</taxon>
        <taxon>Sar</taxon>
        <taxon>Alveolata</taxon>
        <taxon>Dinophyceae</taxon>
        <taxon>Suessiales</taxon>
        <taxon>Symbiodiniaceae</taxon>
        <taxon>Symbiodinium</taxon>
    </lineage>
</organism>
<evidence type="ECO:0000313" key="3">
    <source>
        <dbReference type="EMBL" id="OLP85567.1"/>
    </source>
</evidence>
<dbReference type="OrthoDB" id="6127067at2759"/>
<accession>A0A1Q9CRP9</accession>
<dbReference type="EMBL" id="LSRX01000969">
    <property type="protein sequence ID" value="OLP85567.1"/>
    <property type="molecule type" value="Genomic_DNA"/>
</dbReference>
<dbReference type="Gene3D" id="3.90.1520.10">
    <property type="entry name" value="H-NOX domain"/>
    <property type="match status" value="1"/>
</dbReference>
<dbReference type="SUPFAM" id="SSF111126">
    <property type="entry name" value="Ligand-binding domain in the NO signalling and Golgi transport"/>
    <property type="match status" value="1"/>
</dbReference>
<name>A0A1Q9CRP9_SYMMI</name>
<dbReference type="PANTHER" id="PTHR45655:SF13">
    <property type="entry name" value="SOLUBLE GUANYLATE CYCLASE GCY-32-RELATED"/>
    <property type="match status" value="1"/>
</dbReference>
<dbReference type="OMA" id="RTHREST"/>
<dbReference type="InterPro" id="IPR024096">
    <property type="entry name" value="NO_sig/Golgi_transp_ligand-bd"/>
</dbReference>
<dbReference type="AlphaFoldDB" id="A0A1Q9CRP9"/>
<protein>
    <submittedName>
        <fullName evidence="3">Soluble guanylate cyclase gcy-36</fullName>
    </submittedName>
</protein>
<dbReference type="InterPro" id="IPR038158">
    <property type="entry name" value="H-NOX_domain_sf"/>
</dbReference>
<keyword evidence="4" id="KW-1185">Reference proteome</keyword>
<comment type="caution">
    <text evidence="3">The sequence shown here is derived from an EMBL/GenBank/DDBJ whole genome shotgun (WGS) entry which is preliminary data.</text>
</comment>
<dbReference type="PANTHER" id="PTHR45655">
    <property type="entry name" value="GUANYLATE CYCLASE SOLUBLE SUBUNIT BETA-2"/>
    <property type="match status" value="1"/>
</dbReference>
<dbReference type="Pfam" id="PF07700">
    <property type="entry name" value="HNOB"/>
    <property type="match status" value="1"/>
</dbReference>
<feature type="domain" description="Heme NO-binding" evidence="2">
    <location>
        <begin position="67"/>
        <end position="236"/>
    </location>
</feature>
<feature type="region of interest" description="Disordered" evidence="1">
    <location>
        <begin position="698"/>
        <end position="744"/>
    </location>
</feature>
<evidence type="ECO:0000256" key="1">
    <source>
        <dbReference type="SAM" id="MobiDB-lite"/>
    </source>
</evidence>
<feature type="compositionally biased region" description="Low complexity" evidence="1">
    <location>
        <begin position="714"/>
        <end position="724"/>
    </location>
</feature>
<dbReference type="GO" id="GO:0020037">
    <property type="term" value="F:heme binding"/>
    <property type="evidence" value="ECO:0007669"/>
    <property type="project" value="InterPro"/>
</dbReference>
<gene>
    <name evidence="3" type="primary">gcy-36</name>
    <name evidence="3" type="ORF">AK812_SmicGene33435</name>
</gene>
<dbReference type="InterPro" id="IPR011644">
    <property type="entry name" value="Heme_NO-bd"/>
</dbReference>
<evidence type="ECO:0000259" key="2">
    <source>
        <dbReference type="Pfam" id="PF07700"/>
    </source>
</evidence>
<evidence type="ECO:0000313" key="4">
    <source>
        <dbReference type="Proteomes" id="UP000186817"/>
    </source>
</evidence>